<dbReference type="InterPro" id="IPR003593">
    <property type="entry name" value="AAA+_ATPase"/>
</dbReference>
<keyword evidence="4" id="KW-0067">ATP-binding</keyword>
<dbReference type="GO" id="GO:0071140">
    <property type="term" value="P:resolution of mitotic recombination intermediates"/>
    <property type="evidence" value="ECO:0007669"/>
    <property type="project" value="TreeGrafter"/>
</dbReference>
<dbReference type="AlphaFoldDB" id="A0A0S3RR21"/>
<dbReference type="GO" id="GO:0090656">
    <property type="term" value="P:t-circle formation"/>
    <property type="evidence" value="ECO:0007669"/>
    <property type="project" value="TreeGrafter"/>
</dbReference>
<dbReference type="GO" id="GO:0005657">
    <property type="term" value="C:replication fork"/>
    <property type="evidence" value="ECO:0007669"/>
    <property type="project" value="TreeGrafter"/>
</dbReference>
<keyword evidence="3" id="KW-0227">DNA damage</keyword>
<dbReference type="Pfam" id="PF08423">
    <property type="entry name" value="Rad51"/>
    <property type="match status" value="1"/>
</dbReference>
<keyword evidence="5" id="KW-0234">DNA repair</keyword>
<name>A0A0S3RR21_PHAAN</name>
<dbReference type="InterPro" id="IPR027417">
    <property type="entry name" value="P-loop_NTPase"/>
</dbReference>
<comment type="subcellular location">
    <subcellularLocation>
        <location evidence="1">Nucleus</location>
    </subcellularLocation>
</comment>
<dbReference type="OrthoDB" id="1861185at2759"/>
<evidence type="ECO:0000256" key="3">
    <source>
        <dbReference type="ARBA" id="ARBA00022763"/>
    </source>
</evidence>
<keyword evidence="2" id="KW-0547">Nucleotide-binding</keyword>
<evidence type="ECO:0000256" key="5">
    <source>
        <dbReference type="ARBA" id="ARBA00023204"/>
    </source>
</evidence>
<dbReference type="SMART" id="SM00382">
    <property type="entry name" value="AAA"/>
    <property type="match status" value="1"/>
</dbReference>
<accession>A0A0S3RR21</accession>
<reference evidence="8 9" key="1">
    <citation type="journal article" date="2015" name="Sci. Rep.">
        <title>The power of single molecule real-time sequencing technology in the de novo assembly of a eukaryotic genome.</title>
        <authorList>
            <person name="Sakai H."/>
            <person name="Naito K."/>
            <person name="Ogiso-Tanaka E."/>
            <person name="Takahashi Y."/>
            <person name="Iseki K."/>
            <person name="Muto C."/>
            <person name="Satou K."/>
            <person name="Teruya K."/>
            <person name="Shiroma A."/>
            <person name="Shimoji M."/>
            <person name="Hirano T."/>
            <person name="Itoh T."/>
            <person name="Kaga A."/>
            <person name="Tomooka N."/>
        </authorList>
    </citation>
    <scope>NUCLEOTIDE SEQUENCE [LARGE SCALE GENOMIC DNA]</scope>
    <source>
        <strain evidence="9">cv. Shumari</strain>
    </source>
</reference>
<dbReference type="GO" id="GO:0000722">
    <property type="term" value="P:telomere maintenance via recombination"/>
    <property type="evidence" value="ECO:0007669"/>
    <property type="project" value="TreeGrafter"/>
</dbReference>
<dbReference type="GO" id="GO:0000400">
    <property type="term" value="F:four-way junction DNA binding"/>
    <property type="evidence" value="ECO:0007669"/>
    <property type="project" value="TreeGrafter"/>
</dbReference>
<evidence type="ECO:0000313" key="8">
    <source>
        <dbReference type="EMBL" id="BAT83062.1"/>
    </source>
</evidence>
<proteinExistence type="predicted"/>
<evidence type="ECO:0000259" key="7">
    <source>
        <dbReference type="PROSITE" id="PS50162"/>
    </source>
</evidence>
<dbReference type="PANTHER" id="PTHR46487">
    <property type="entry name" value="DNA REPAIR PROTEIN XRCC3"/>
    <property type="match status" value="1"/>
</dbReference>
<evidence type="ECO:0000256" key="4">
    <source>
        <dbReference type="ARBA" id="ARBA00022840"/>
    </source>
</evidence>
<keyword evidence="6" id="KW-0539">Nucleus</keyword>
<dbReference type="Gene3D" id="3.40.50.300">
    <property type="entry name" value="P-loop containing nucleotide triphosphate hydrolases"/>
    <property type="match status" value="1"/>
</dbReference>
<dbReference type="InterPro" id="IPR020588">
    <property type="entry name" value="RecA_ATP-bd"/>
</dbReference>
<dbReference type="Proteomes" id="UP000291084">
    <property type="component" value="Chromosome 4"/>
</dbReference>
<evidence type="ECO:0000256" key="2">
    <source>
        <dbReference type="ARBA" id="ARBA00022741"/>
    </source>
</evidence>
<evidence type="ECO:0000313" key="9">
    <source>
        <dbReference type="Proteomes" id="UP000291084"/>
    </source>
</evidence>
<dbReference type="GO" id="GO:0045003">
    <property type="term" value="P:double-strand break repair via synthesis-dependent strand annealing"/>
    <property type="evidence" value="ECO:0007669"/>
    <property type="project" value="TreeGrafter"/>
</dbReference>
<dbReference type="InterPro" id="IPR047348">
    <property type="entry name" value="XRCC3-like_C"/>
</dbReference>
<dbReference type="PROSITE" id="PS50162">
    <property type="entry name" value="RECA_2"/>
    <property type="match status" value="1"/>
</dbReference>
<dbReference type="GO" id="GO:0033065">
    <property type="term" value="C:Rad51C-XRCC3 complex"/>
    <property type="evidence" value="ECO:0007669"/>
    <property type="project" value="TreeGrafter"/>
</dbReference>
<dbReference type="InterPro" id="IPR016467">
    <property type="entry name" value="DNA_recomb/repair_RecA-like"/>
</dbReference>
<keyword evidence="9" id="KW-1185">Reference proteome</keyword>
<dbReference type="PANTHER" id="PTHR46487:SF1">
    <property type="entry name" value="DNA REPAIR PROTEIN XRCC3"/>
    <property type="match status" value="1"/>
</dbReference>
<dbReference type="InterPro" id="IPR013632">
    <property type="entry name" value="Rad51_C"/>
</dbReference>
<dbReference type="EMBL" id="AP015037">
    <property type="protein sequence ID" value="BAT83062.1"/>
    <property type="molecule type" value="Genomic_DNA"/>
</dbReference>
<sequence length="318" mass="35335">MRPENLLLLRHRSEKCTVGCPVLDRCLNGGVPCRSITEFVGESGSGKTQLCLQLALSAQLPSSHGGLSASSIFIHTEFHFPFRRLHQLSGAFRTSHPDLPDPCDRVFVRAVHSADELLHLIPTIETFLVYSRSRWRPVRIVVIDSIAALFRSDFENTGSDLRRRSSLFFGISGGLRRLAKRFGLAVVVTNQVVDFIGDGDVRVGNLSDGLYSSGRRVCPALGLAWAHCVNSRVFLSRDEDGPVRRRRMSVVFAPHLPHSSSQFLIKGEGVFGVEDIQPEPDKTWFGWDLPLFRKGWSLLMSSNPTISGNFPQSMVGHV</sequence>
<evidence type="ECO:0000256" key="1">
    <source>
        <dbReference type="ARBA" id="ARBA00004123"/>
    </source>
</evidence>
<organism evidence="8 9">
    <name type="scientific">Vigna angularis var. angularis</name>
    <dbReference type="NCBI Taxonomy" id="157739"/>
    <lineage>
        <taxon>Eukaryota</taxon>
        <taxon>Viridiplantae</taxon>
        <taxon>Streptophyta</taxon>
        <taxon>Embryophyta</taxon>
        <taxon>Tracheophyta</taxon>
        <taxon>Spermatophyta</taxon>
        <taxon>Magnoliopsida</taxon>
        <taxon>eudicotyledons</taxon>
        <taxon>Gunneridae</taxon>
        <taxon>Pentapetalae</taxon>
        <taxon>rosids</taxon>
        <taxon>fabids</taxon>
        <taxon>Fabales</taxon>
        <taxon>Fabaceae</taxon>
        <taxon>Papilionoideae</taxon>
        <taxon>50 kb inversion clade</taxon>
        <taxon>NPAAA clade</taxon>
        <taxon>indigoferoid/millettioid clade</taxon>
        <taxon>Phaseoleae</taxon>
        <taxon>Vigna</taxon>
    </lineage>
</organism>
<dbReference type="SUPFAM" id="SSF52540">
    <property type="entry name" value="P-loop containing nucleoside triphosphate hydrolases"/>
    <property type="match status" value="1"/>
</dbReference>
<gene>
    <name evidence="8" type="primary">Vigan.04G016200</name>
    <name evidence="8" type="ORF">VIGAN_04016200</name>
</gene>
<dbReference type="GO" id="GO:0140664">
    <property type="term" value="F:ATP-dependent DNA damage sensor activity"/>
    <property type="evidence" value="ECO:0007669"/>
    <property type="project" value="InterPro"/>
</dbReference>
<dbReference type="CDD" id="cd19491">
    <property type="entry name" value="XRCC3"/>
    <property type="match status" value="1"/>
</dbReference>
<evidence type="ECO:0000256" key="6">
    <source>
        <dbReference type="ARBA" id="ARBA00023242"/>
    </source>
</evidence>
<feature type="domain" description="RecA family profile 1" evidence="7">
    <location>
        <begin position="12"/>
        <end position="192"/>
    </location>
</feature>
<protein>
    <recommendedName>
        <fullName evidence="7">RecA family profile 1 domain-containing protein</fullName>
    </recommendedName>
</protein>
<dbReference type="PIRSF" id="PIRSF005856">
    <property type="entry name" value="Rad51"/>
    <property type="match status" value="1"/>
</dbReference>
<dbReference type="GO" id="GO:0005524">
    <property type="term" value="F:ATP binding"/>
    <property type="evidence" value="ECO:0007669"/>
    <property type="project" value="UniProtKB-KW"/>
</dbReference>